<sequence length="667" mass="73656">MKYIALSIAILLAVFYQNIMNAQSDFIEPLSESSFLSQGALSDLYYKQVNDSRNLHVTPIRLNNLWDFQSFGELRFNLPGIETPIRAVVNMPKRFSLTDYIWTGDIIDEANQIIGHVNFVQKRSKKFGSINIGNRYFIIKDLNTIYQDDQLLVEVDIEALSNACIVGEFVNEIANGHGTTTEDPVFFGPTGGGGEERCEAVITILVLYTQEVIDAGFDPEQLAELGVIDLNTALSESNIPDVSVSAELVGVEIWNDYEENSDAIEAVNDLAISVTADSQLRDNLNADLVILFQDKDMTAVNPSNGQLVDLEGIAITVNEMESATDTLDYNMAFSVIEAAGSSQTFAHEVGHLLGCRHLKGNDFHEFANARIFCASPTIVGGVVTCKNGAIKSTIMNGDSDSIEIAPRVLRFSNPEGEYNGQTTGSPVHNNAQAISWSACVVSLFGGRVDGGFEDPAFNAFASGPTNVSYASEGYYLYSSYYWGCLDGEVHYCWEISWDYGATYQNLSTDEDAILYRDEVHPYMPVGYIRLTAICSEEPDTSISFIELKNWSAYNLEISPDDIRVPPEKLNDSVSQKIIKNHDIDINTISHSDELVYPNPANDRLFLTAEARNNMGALDVVLLSTQGISYGLKNLGESYELSNVPPGFYLVVVMSRDSNFYSPLIIVR</sequence>
<proteinExistence type="predicted"/>
<dbReference type="OrthoDB" id="908912at2"/>
<evidence type="ECO:0000313" key="2">
    <source>
        <dbReference type="Proteomes" id="UP000029736"/>
    </source>
</evidence>
<dbReference type="SUPFAM" id="SSF55486">
    <property type="entry name" value="Metalloproteases ('zincins'), catalytic domain"/>
    <property type="match status" value="1"/>
</dbReference>
<evidence type="ECO:0008006" key="3">
    <source>
        <dbReference type="Google" id="ProtNLM"/>
    </source>
</evidence>
<evidence type="ECO:0000313" key="1">
    <source>
        <dbReference type="EMBL" id="KGE88915.1"/>
    </source>
</evidence>
<accession>A0A098S9W3</accession>
<dbReference type="Gene3D" id="3.40.390.10">
    <property type="entry name" value="Collagenase (Catalytic Domain)"/>
    <property type="match status" value="1"/>
</dbReference>
<dbReference type="Pfam" id="PF13688">
    <property type="entry name" value="Reprolysin_5"/>
    <property type="match status" value="1"/>
</dbReference>
<dbReference type="AlphaFoldDB" id="A0A098S9W3"/>
<comment type="caution">
    <text evidence="1">The sequence shown here is derived from an EMBL/GenBank/DDBJ whole genome shotgun (WGS) entry which is preliminary data.</text>
</comment>
<dbReference type="InterPro" id="IPR024079">
    <property type="entry name" value="MetalloPept_cat_dom_sf"/>
</dbReference>
<dbReference type="Proteomes" id="UP000029736">
    <property type="component" value="Unassembled WGS sequence"/>
</dbReference>
<gene>
    <name evidence="1" type="ORF">IX84_05865</name>
</gene>
<dbReference type="RefSeq" id="WP_044217383.1">
    <property type="nucleotide sequence ID" value="NZ_JBKAGJ010000001.1"/>
</dbReference>
<name>A0A098S9W3_9BACT</name>
<organism evidence="1 2">
    <name type="scientific">Phaeodactylibacter xiamenensis</name>
    <dbReference type="NCBI Taxonomy" id="1524460"/>
    <lineage>
        <taxon>Bacteria</taxon>
        <taxon>Pseudomonadati</taxon>
        <taxon>Bacteroidota</taxon>
        <taxon>Saprospiria</taxon>
        <taxon>Saprospirales</taxon>
        <taxon>Haliscomenobacteraceae</taxon>
        <taxon>Phaeodactylibacter</taxon>
    </lineage>
</organism>
<dbReference type="STRING" id="1524460.IX84_05865"/>
<keyword evidence="2" id="KW-1185">Reference proteome</keyword>
<reference evidence="1 2" key="1">
    <citation type="journal article" date="2014" name="Int. J. Syst. Evol. Microbiol.">
        <title>Phaeodactylibacter xiamenensis gen. nov., sp. nov., a member of the family Saprospiraceae isolated from the marine alga Phaeodactylum tricornutum.</title>
        <authorList>
            <person name="Chen Z.Jr."/>
            <person name="Lei X."/>
            <person name="Lai Q."/>
            <person name="Li Y."/>
            <person name="Zhang B."/>
            <person name="Zhang J."/>
            <person name="Zhang H."/>
            <person name="Yang L."/>
            <person name="Zheng W."/>
            <person name="Tian Y."/>
            <person name="Yu Z."/>
            <person name="Xu H.Jr."/>
            <person name="Zheng T."/>
        </authorList>
    </citation>
    <scope>NUCLEOTIDE SEQUENCE [LARGE SCALE GENOMIC DNA]</scope>
    <source>
        <strain evidence="1 2">KD52</strain>
    </source>
</reference>
<protein>
    <recommendedName>
        <fullName evidence="3">Secretion system C-terminal sorting domain-containing protein</fullName>
    </recommendedName>
</protein>
<dbReference type="EMBL" id="JPOS01000013">
    <property type="protein sequence ID" value="KGE88915.1"/>
    <property type="molecule type" value="Genomic_DNA"/>
</dbReference>
<dbReference type="GO" id="GO:0008237">
    <property type="term" value="F:metallopeptidase activity"/>
    <property type="evidence" value="ECO:0007669"/>
    <property type="project" value="InterPro"/>
</dbReference>